<name>A0A388LDQ1_CHABU</name>
<dbReference type="InterPro" id="IPR044095">
    <property type="entry name" value="ADCK2_dom"/>
</dbReference>
<evidence type="ECO:0000313" key="3">
    <source>
        <dbReference type="EMBL" id="GBG80440.1"/>
    </source>
</evidence>
<organism evidence="3 4">
    <name type="scientific">Chara braunii</name>
    <name type="common">Braun's stonewort</name>
    <dbReference type="NCBI Taxonomy" id="69332"/>
    <lineage>
        <taxon>Eukaryota</taxon>
        <taxon>Viridiplantae</taxon>
        <taxon>Streptophyta</taxon>
        <taxon>Charophyceae</taxon>
        <taxon>Charales</taxon>
        <taxon>Characeae</taxon>
        <taxon>Chara</taxon>
    </lineage>
</organism>
<dbReference type="Pfam" id="PF03109">
    <property type="entry name" value="ABC1"/>
    <property type="match status" value="1"/>
</dbReference>
<dbReference type="AlphaFoldDB" id="A0A388LDQ1"/>
<keyword evidence="4" id="KW-1185">Reference proteome</keyword>
<evidence type="ECO:0000259" key="2">
    <source>
        <dbReference type="Pfam" id="PF03109"/>
    </source>
</evidence>
<dbReference type="OMA" id="SMVRTHH"/>
<dbReference type="STRING" id="69332.A0A388LDQ1"/>
<comment type="similarity">
    <text evidence="1">Belongs to the protein kinase superfamily. ADCK protein kinase family.</text>
</comment>
<gene>
    <name evidence="3" type="ORF">CBR_g30904</name>
</gene>
<dbReference type="InterPro" id="IPR004147">
    <property type="entry name" value="ABC1_dom"/>
</dbReference>
<dbReference type="Proteomes" id="UP000265515">
    <property type="component" value="Unassembled WGS sequence"/>
</dbReference>
<dbReference type="CDD" id="cd13971">
    <property type="entry name" value="ADCK2-like"/>
    <property type="match status" value="1"/>
</dbReference>
<comment type="caution">
    <text evidence="3">The sequence shown here is derived from an EMBL/GenBank/DDBJ whole genome shotgun (WGS) entry which is preliminary data.</text>
</comment>
<dbReference type="SUPFAM" id="SSF56112">
    <property type="entry name" value="Protein kinase-like (PK-like)"/>
    <property type="match status" value="1"/>
</dbReference>
<proteinExistence type="inferred from homology"/>
<protein>
    <recommendedName>
        <fullName evidence="2">ABC1 atypical kinase-like domain-containing protein</fullName>
    </recommendedName>
</protein>
<dbReference type="InterPro" id="IPR052402">
    <property type="entry name" value="ADCK_kinase"/>
</dbReference>
<accession>A0A388LDQ1</accession>
<dbReference type="InterPro" id="IPR011009">
    <property type="entry name" value="Kinase-like_dom_sf"/>
</dbReference>
<sequence length="703" mass="77957">MPRSKGYESLQHLGLLVARHRGWIFSHSSLRGGTGSGAGPGVCSLWQQRFSLYRPHHHLKADSAARPQSAVPTWYGNTIARVNRVHQQCSTPPHRLLVKQLDGISSELPLWTLVSRLLARRALLGNKTWSGNSMSLQKACQAAAVATAGAVARSGNTTFRLVRQRCYGISGWTPPIHPVAKAVGAIALTCVRSQVVPRVLAVVVGEATWASTNVAEAEALYASTALANRTVLPPSLVLAVLLSVVDAVSLFLRAVYLMALFTPALVVAPFAELFQGSVRQLWLRLVLGSLERAGAAFIKWGQWAATRPDLFPRDLCQELSELHTKAPSHSFAQTRSTIERAFGKKLHALFEEFEEEPVASGSIAQVHRAVLRWRPSGSSKGMKRGAKRPPTVVAVKVRHPGVSEVIRQDFAIMNWVARISTLVPGLQWLRLDESVQQFAVFMLTQVDLAREAAHLSRFIYNFRHWKDVSFPKPVYPLVHPAVLVETFEQGESVARYVEKSERSSINSTLAYLGTHTLLKMLLVDNFIHADLHPGNILVRLKPRKRGRSKLSKPQPHVVLLDVGMTAELSTKDRVNLLELFKAVAMRDGRRVARCTLKFSRGQSCPDPEGFIHDVEESFKEWVGKKGDSMHAGECMSELLEQVRRHRVHIDGDVCTVVVTTLVLEGWQRKLDPDLNIMQTLQTLLFKADWATSLSDTIDALMAA</sequence>
<evidence type="ECO:0000256" key="1">
    <source>
        <dbReference type="ARBA" id="ARBA00009670"/>
    </source>
</evidence>
<dbReference type="Gramene" id="GBG80440">
    <property type="protein sequence ID" value="GBG80440"/>
    <property type="gene ID" value="CBR_g30904"/>
</dbReference>
<dbReference type="EMBL" id="BFEA01000346">
    <property type="protein sequence ID" value="GBG80440.1"/>
    <property type="molecule type" value="Genomic_DNA"/>
</dbReference>
<feature type="domain" description="ABC1 atypical kinase-like" evidence="2">
    <location>
        <begin position="322"/>
        <end position="593"/>
    </location>
</feature>
<reference evidence="3 4" key="1">
    <citation type="journal article" date="2018" name="Cell">
        <title>The Chara Genome: Secondary Complexity and Implications for Plant Terrestrialization.</title>
        <authorList>
            <person name="Nishiyama T."/>
            <person name="Sakayama H."/>
            <person name="Vries J.D."/>
            <person name="Buschmann H."/>
            <person name="Saint-Marcoux D."/>
            <person name="Ullrich K.K."/>
            <person name="Haas F.B."/>
            <person name="Vanderstraeten L."/>
            <person name="Becker D."/>
            <person name="Lang D."/>
            <person name="Vosolsobe S."/>
            <person name="Rombauts S."/>
            <person name="Wilhelmsson P.K.I."/>
            <person name="Janitza P."/>
            <person name="Kern R."/>
            <person name="Heyl A."/>
            <person name="Rumpler F."/>
            <person name="Villalobos L.I.A.C."/>
            <person name="Clay J.M."/>
            <person name="Skokan R."/>
            <person name="Toyoda A."/>
            <person name="Suzuki Y."/>
            <person name="Kagoshima H."/>
            <person name="Schijlen E."/>
            <person name="Tajeshwar N."/>
            <person name="Catarino B."/>
            <person name="Hetherington A.J."/>
            <person name="Saltykova A."/>
            <person name="Bonnot C."/>
            <person name="Breuninger H."/>
            <person name="Symeonidi A."/>
            <person name="Radhakrishnan G.V."/>
            <person name="Van Nieuwerburgh F."/>
            <person name="Deforce D."/>
            <person name="Chang C."/>
            <person name="Karol K.G."/>
            <person name="Hedrich R."/>
            <person name="Ulvskov P."/>
            <person name="Glockner G."/>
            <person name="Delwiche C.F."/>
            <person name="Petrasek J."/>
            <person name="Van de Peer Y."/>
            <person name="Friml J."/>
            <person name="Beilby M."/>
            <person name="Dolan L."/>
            <person name="Kohara Y."/>
            <person name="Sugano S."/>
            <person name="Fujiyama A."/>
            <person name="Delaux P.-M."/>
            <person name="Quint M."/>
            <person name="TheiBen G."/>
            <person name="Hagemann M."/>
            <person name="Harholt J."/>
            <person name="Dunand C."/>
            <person name="Zachgo S."/>
            <person name="Langdale J."/>
            <person name="Maumus F."/>
            <person name="Straeten D.V.D."/>
            <person name="Gould S.B."/>
            <person name="Rensing S.A."/>
        </authorList>
    </citation>
    <scope>NUCLEOTIDE SEQUENCE [LARGE SCALE GENOMIC DNA]</scope>
    <source>
        <strain evidence="3 4">S276</strain>
    </source>
</reference>
<evidence type="ECO:0000313" key="4">
    <source>
        <dbReference type="Proteomes" id="UP000265515"/>
    </source>
</evidence>
<dbReference type="PANTHER" id="PTHR45890">
    <property type="entry name" value="AARF DOMAIN CONTAINING KINASE 2 (PREDICTED)"/>
    <property type="match status" value="1"/>
</dbReference>
<dbReference type="PANTHER" id="PTHR45890:SF1">
    <property type="entry name" value="AARF DOMAIN CONTAINING KINASE 2"/>
    <property type="match status" value="1"/>
</dbReference>
<dbReference type="OrthoDB" id="1290869at2759"/>